<evidence type="ECO:0000313" key="4">
    <source>
        <dbReference type="Proteomes" id="UP000799440"/>
    </source>
</evidence>
<feature type="compositionally biased region" description="Acidic residues" evidence="2">
    <location>
        <begin position="451"/>
        <end position="461"/>
    </location>
</feature>
<reference evidence="3" key="1">
    <citation type="journal article" date="2020" name="Stud. Mycol.">
        <title>101 Dothideomycetes genomes: a test case for predicting lifestyles and emergence of pathogens.</title>
        <authorList>
            <person name="Haridas S."/>
            <person name="Albert R."/>
            <person name="Binder M."/>
            <person name="Bloem J."/>
            <person name="Labutti K."/>
            <person name="Salamov A."/>
            <person name="Andreopoulos B."/>
            <person name="Baker S."/>
            <person name="Barry K."/>
            <person name="Bills G."/>
            <person name="Bluhm B."/>
            <person name="Cannon C."/>
            <person name="Castanera R."/>
            <person name="Culley D."/>
            <person name="Daum C."/>
            <person name="Ezra D."/>
            <person name="Gonzalez J."/>
            <person name="Henrissat B."/>
            <person name="Kuo A."/>
            <person name="Liang C."/>
            <person name="Lipzen A."/>
            <person name="Lutzoni F."/>
            <person name="Magnuson J."/>
            <person name="Mondo S."/>
            <person name="Nolan M."/>
            <person name="Ohm R."/>
            <person name="Pangilinan J."/>
            <person name="Park H.-J."/>
            <person name="Ramirez L."/>
            <person name="Alfaro M."/>
            <person name="Sun H."/>
            <person name="Tritt A."/>
            <person name="Yoshinaga Y."/>
            <person name="Zwiers L.-H."/>
            <person name="Turgeon B."/>
            <person name="Goodwin S."/>
            <person name="Spatafora J."/>
            <person name="Crous P."/>
            <person name="Grigoriev I."/>
        </authorList>
    </citation>
    <scope>NUCLEOTIDE SEQUENCE</scope>
    <source>
        <strain evidence="3">CBS 119925</strain>
    </source>
</reference>
<feature type="compositionally biased region" description="Polar residues" evidence="2">
    <location>
        <begin position="408"/>
        <end position="418"/>
    </location>
</feature>
<dbReference type="Proteomes" id="UP000799440">
    <property type="component" value="Unassembled WGS sequence"/>
</dbReference>
<gene>
    <name evidence="3" type="ORF">M011DRAFT_460531</name>
</gene>
<accession>A0A6A6V3W7</accession>
<sequence length="691" mass="75883">MSDTEGRSPTPRSPAATEGHALKRPKDRKCPFCEHYFTSSSLGRHLDVFIRSENPKAPDGVHIVEEIREMRGRITRRNMNVKTGGKKRSASHQSGGRVKSEKADPFSGEKAVAGTQEKAHTGVPSVKISRTPEARRDRLHTIKKARLADKQKASQTIDDGKAVELALKELLKSVREASARAAGSALFDFDPCAFSFPALCLRILPSPPTLSSPTPFPTSESWSITPPGHTQFEAVKRQLKVRIHDYKRQHQLQRASDGASLPTTPLSPPLLNPEPEKLFQHLEDAYRHWTARSEQQRQREWQLEILRSFVRVDSQRVEVEANLQKAKEEIADLRTAMNLSATEGAPVIRYSLDAEIVKELGRKSADIRDWNYDHLISKWRSVLRRQVSISGLAAQKPLPGSGMKDSGSRASLPSTATNGRRLRVTIPPNPYASAPTTARDSDSGSDNPCADGEDLSSDEDADADFDAEGEEYDQDAEADEGIHDEEMDTGVPAHGADLDPDRHRPVGDDMDPDADMSQMSHESVLVHHSNPEILVQSTPPHPQQLHQLGIVHQSPQYHDHSQAQAHARAQAEAHHAHMVQAQVAQAQAEAHMAQAQAQAWVAAHQQLNQSPHHHSHSQLSPLPLSPMPLLSPHSHMGSAANSRRGSYAFLESGGISLNASSIMPMSGPETQQPFLHIDVGLPAAYGNPGIV</sequence>
<evidence type="ECO:0000256" key="2">
    <source>
        <dbReference type="SAM" id="MobiDB-lite"/>
    </source>
</evidence>
<keyword evidence="4" id="KW-1185">Reference proteome</keyword>
<feature type="region of interest" description="Disordered" evidence="2">
    <location>
        <begin position="394"/>
        <end position="461"/>
    </location>
</feature>
<protein>
    <submittedName>
        <fullName evidence="3">Uncharacterized protein</fullName>
    </submittedName>
</protein>
<dbReference type="EMBL" id="MU006586">
    <property type="protein sequence ID" value="KAF2744743.1"/>
    <property type="molecule type" value="Genomic_DNA"/>
</dbReference>
<keyword evidence="1" id="KW-0175">Coiled coil</keyword>
<dbReference type="OrthoDB" id="3905365at2759"/>
<proteinExistence type="predicted"/>
<organism evidence="3 4">
    <name type="scientific">Sporormia fimetaria CBS 119925</name>
    <dbReference type="NCBI Taxonomy" id="1340428"/>
    <lineage>
        <taxon>Eukaryota</taxon>
        <taxon>Fungi</taxon>
        <taxon>Dikarya</taxon>
        <taxon>Ascomycota</taxon>
        <taxon>Pezizomycotina</taxon>
        <taxon>Dothideomycetes</taxon>
        <taxon>Pleosporomycetidae</taxon>
        <taxon>Pleosporales</taxon>
        <taxon>Sporormiaceae</taxon>
        <taxon>Sporormia</taxon>
    </lineage>
</organism>
<feature type="region of interest" description="Disordered" evidence="2">
    <location>
        <begin position="606"/>
        <end position="628"/>
    </location>
</feature>
<name>A0A6A6V3W7_9PLEO</name>
<feature type="compositionally biased region" description="Low complexity" evidence="2">
    <location>
        <begin position="617"/>
        <end position="628"/>
    </location>
</feature>
<feature type="coiled-coil region" evidence="1">
    <location>
        <begin position="309"/>
        <end position="343"/>
    </location>
</feature>
<dbReference type="AlphaFoldDB" id="A0A6A6V3W7"/>
<evidence type="ECO:0000313" key="3">
    <source>
        <dbReference type="EMBL" id="KAF2744743.1"/>
    </source>
</evidence>
<feature type="region of interest" description="Disordered" evidence="2">
    <location>
        <begin position="1"/>
        <end position="29"/>
    </location>
</feature>
<feature type="region of interest" description="Disordered" evidence="2">
    <location>
        <begin position="80"/>
        <end position="125"/>
    </location>
</feature>
<evidence type="ECO:0000256" key="1">
    <source>
        <dbReference type="SAM" id="Coils"/>
    </source>
</evidence>